<dbReference type="InterPro" id="IPR023214">
    <property type="entry name" value="HAD_sf"/>
</dbReference>
<dbReference type="SFLD" id="SFLDS00003">
    <property type="entry name" value="Haloacid_Dehalogenase"/>
    <property type="match status" value="1"/>
</dbReference>
<accession>A0AAQ1RVT6</accession>
<dbReference type="InterPro" id="IPR023198">
    <property type="entry name" value="PGP-like_dom2"/>
</dbReference>
<dbReference type="RefSeq" id="WP_021660750.1">
    <property type="nucleotide sequence ID" value="NZ_FQVY01000002.1"/>
</dbReference>
<dbReference type="Pfam" id="PF13419">
    <property type="entry name" value="HAD_2"/>
    <property type="match status" value="1"/>
</dbReference>
<gene>
    <name evidence="1" type="ORF">GT747_03385</name>
    <name evidence="2" type="ORF">SAMN05444424_1357</name>
</gene>
<evidence type="ECO:0000313" key="2">
    <source>
        <dbReference type="EMBL" id="SHG07034.1"/>
    </source>
</evidence>
<reference evidence="2" key="2">
    <citation type="submission" date="2016-11" db="EMBL/GenBank/DDBJ databases">
        <authorList>
            <person name="Varghese N."/>
            <person name="Submissions S."/>
        </authorList>
    </citation>
    <scope>NUCLEOTIDE SEQUENCE</scope>
    <source>
        <strain evidence="2">DSM 4029</strain>
    </source>
</reference>
<evidence type="ECO:0000313" key="3">
    <source>
        <dbReference type="Proteomes" id="UP000184089"/>
    </source>
</evidence>
<proteinExistence type="predicted"/>
<dbReference type="PANTHER" id="PTHR43434">
    <property type="entry name" value="PHOSPHOGLYCOLATE PHOSPHATASE"/>
    <property type="match status" value="1"/>
</dbReference>
<dbReference type="AlphaFoldDB" id="A0AAQ1RVT6"/>
<reference evidence="3" key="1">
    <citation type="submission" date="2016-11" db="EMBL/GenBank/DDBJ databases">
        <authorList>
            <person name="Jaros S."/>
            <person name="Januszkiewicz K."/>
            <person name="Wedrychowicz H."/>
        </authorList>
    </citation>
    <scope>NUCLEOTIDE SEQUENCE [LARGE SCALE GENOMIC DNA]</scope>
    <source>
        <strain evidence="3">DSM 4029</strain>
    </source>
</reference>
<dbReference type="Gene3D" id="1.10.150.240">
    <property type="entry name" value="Putative phosphatase, domain 2"/>
    <property type="match status" value="1"/>
</dbReference>
<dbReference type="EMBL" id="WWVX01000002">
    <property type="protein sequence ID" value="MZL68818.1"/>
    <property type="molecule type" value="Genomic_DNA"/>
</dbReference>
<reference evidence="1 4" key="3">
    <citation type="journal article" date="2019" name="Nat. Med.">
        <title>A library of human gut bacterial isolates paired with longitudinal multiomics data enables mechanistic microbiome research.</title>
        <authorList>
            <person name="Poyet M."/>
            <person name="Groussin M."/>
            <person name="Gibbons S.M."/>
            <person name="Avila-Pacheco J."/>
            <person name="Jiang X."/>
            <person name="Kearney S.M."/>
            <person name="Perrotta A.R."/>
            <person name="Berdy B."/>
            <person name="Zhao S."/>
            <person name="Lieberman T.D."/>
            <person name="Swanson P.K."/>
            <person name="Smith M."/>
            <person name="Roesemann S."/>
            <person name="Alexander J.E."/>
            <person name="Rich S.A."/>
            <person name="Livny J."/>
            <person name="Vlamakis H."/>
            <person name="Clish C."/>
            <person name="Bullock K."/>
            <person name="Deik A."/>
            <person name="Scott J."/>
            <person name="Pierce K.A."/>
            <person name="Xavier R.J."/>
            <person name="Alm E.J."/>
        </authorList>
    </citation>
    <scope>NUCLEOTIDE SEQUENCE [LARGE SCALE GENOMIC DNA]</scope>
    <source>
        <strain evidence="1 4">BIOML-A2</strain>
    </source>
</reference>
<organism evidence="2 3">
    <name type="scientific">Bittarella massiliensis</name>
    <name type="common">ex Durand et al. 2017</name>
    <dbReference type="NCBI Taxonomy" id="1720313"/>
    <lineage>
        <taxon>Bacteria</taxon>
        <taxon>Bacillati</taxon>
        <taxon>Bacillota</taxon>
        <taxon>Clostridia</taxon>
        <taxon>Eubacteriales</taxon>
        <taxon>Oscillospiraceae</taxon>
        <taxon>Bittarella (ex Durand et al. 2017)</taxon>
    </lineage>
</organism>
<dbReference type="SFLD" id="SFLDG01129">
    <property type="entry name" value="C1.5:_HAD__Beta-PGM__Phosphata"/>
    <property type="match status" value="1"/>
</dbReference>
<sequence length="220" mass="23771">MRYRALLLDMDGTLIDSSGGIIACAKEAMEELGIPIPPEDTFHRFIGPPLKECFRIVAGVEDEALLDRAVASYKAHFRDEHIAAGRLYPGWETLLPALKAQGVKLGVATLKFVGFARKTTDHFGLTPLFDAICGSVPEKTPSKEGIIREALAEMGIDEADADEVLMVGDSPYDEEGAAAVGCRFAAATYGFGYLGMEESQIEADALVHSVEELADYLQNS</sequence>
<dbReference type="Proteomes" id="UP000474718">
    <property type="component" value="Unassembled WGS sequence"/>
</dbReference>
<name>A0AAQ1RVT6_9FIRM</name>
<dbReference type="Gene3D" id="3.40.50.1000">
    <property type="entry name" value="HAD superfamily/HAD-like"/>
    <property type="match status" value="1"/>
</dbReference>
<dbReference type="PANTHER" id="PTHR43434:SF20">
    <property type="entry name" value="5'-NUCLEOTIDASE"/>
    <property type="match status" value="1"/>
</dbReference>
<dbReference type="EMBL" id="FQVY01000002">
    <property type="protein sequence ID" value="SHG07034.1"/>
    <property type="molecule type" value="Genomic_DNA"/>
</dbReference>
<evidence type="ECO:0000313" key="1">
    <source>
        <dbReference type="EMBL" id="MZL68818.1"/>
    </source>
</evidence>
<keyword evidence="4" id="KW-1185">Reference proteome</keyword>
<dbReference type="InterPro" id="IPR041492">
    <property type="entry name" value="HAD_2"/>
</dbReference>
<dbReference type="GO" id="GO:0005829">
    <property type="term" value="C:cytosol"/>
    <property type="evidence" value="ECO:0007669"/>
    <property type="project" value="TreeGrafter"/>
</dbReference>
<dbReference type="Proteomes" id="UP000184089">
    <property type="component" value="Unassembled WGS sequence"/>
</dbReference>
<evidence type="ECO:0000313" key="4">
    <source>
        <dbReference type="Proteomes" id="UP000474718"/>
    </source>
</evidence>
<dbReference type="InterPro" id="IPR036412">
    <property type="entry name" value="HAD-like_sf"/>
</dbReference>
<dbReference type="GO" id="GO:0004713">
    <property type="term" value="F:protein tyrosine kinase activity"/>
    <property type="evidence" value="ECO:0007669"/>
    <property type="project" value="TreeGrafter"/>
</dbReference>
<dbReference type="InterPro" id="IPR050155">
    <property type="entry name" value="HAD-like_hydrolase_sf"/>
</dbReference>
<dbReference type="SUPFAM" id="SSF56784">
    <property type="entry name" value="HAD-like"/>
    <property type="match status" value="1"/>
</dbReference>
<protein>
    <submittedName>
        <fullName evidence="1">HAD hydrolase-like protein</fullName>
    </submittedName>
    <submittedName>
        <fullName evidence="2">Phosphoglycolate phosphatase</fullName>
    </submittedName>
</protein>
<comment type="caution">
    <text evidence="2">The sequence shown here is derived from an EMBL/GenBank/DDBJ whole genome shotgun (WGS) entry which is preliminary data.</text>
</comment>